<reference evidence="1" key="2">
    <citation type="submission" date="2023-06" db="EMBL/GenBank/DDBJ databases">
        <authorList>
            <person name="Ma L."/>
            <person name="Liu K.-W."/>
            <person name="Li Z."/>
            <person name="Hsiao Y.-Y."/>
            <person name="Qi Y."/>
            <person name="Fu T."/>
            <person name="Tang G."/>
            <person name="Zhang D."/>
            <person name="Sun W.-H."/>
            <person name="Liu D.-K."/>
            <person name="Li Y."/>
            <person name="Chen G.-Z."/>
            <person name="Liu X.-D."/>
            <person name="Liao X.-Y."/>
            <person name="Jiang Y.-T."/>
            <person name="Yu X."/>
            <person name="Hao Y."/>
            <person name="Huang J."/>
            <person name="Zhao X.-W."/>
            <person name="Ke S."/>
            <person name="Chen Y.-Y."/>
            <person name="Wu W.-L."/>
            <person name="Hsu J.-L."/>
            <person name="Lin Y.-F."/>
            <person name="Huang M.-D."/>
            <person name="Li C.-Y."/>
            <person name="Huang L."/>
            <person name="Wang Z.-W."/>
            <person name="Zhao X."/>
            <person name="Zhong W.-Y."/>
            <person name="Peng D.-H."/>
            <person name="Ahmad S."/>
            <person name="Lan S."/>
            <person name="Zhang J.-S."/>
            <person name="Tsai W.-C."/>
            <person name="Van De Peer Y."/>
            <person name="Liu Z.-J."/>
        </authorList>
    </citation>
    <scope>NUCLEOTIDE SEQUENCE</scope>
    <source>
        <strain evidence="1">SCP</strain>
        <tissue evidence="1">Leaves</tissue>
    </source>
</reference>
<dbReference type="AlphaFoldDB" id="A0AAV9ALV5"/>
<protein>
    <submittedName>
        <fullName evidence="1">Uncharacterized protein</fullName>
    </submittedName>
</protein>
<proteinExistence type="predicted"/>
<name>A0AAV9ALV5_ACOGR</name>
<comment type="caution">
    <text evidence="1">The sequence shown here is derived from an EMBL/GenBank/DDBJ whole genome shotgun (WGS) entry which is preliminary data.</text>
</comment>
<dbReference type="Proteomes" id="UP001179952">
    <property type="component" value="Unassembled WGS sequence"/>
</dbReference>
<evidence type="ECO:0000313" key="2">
    <source>
        <dbReference type="Proteomes" id="UP001179952"/>
    </source>
</evidence>
<accession>A0AAV9ALV5</accession>
<evidence type="ECO:0000313" key="1">
    <source>
        <dbReference type="EMBL" id="KAK1265319.1"/>
    </source>
</evidence>
<dbReference type="EMBL" id="JAUJYN010000008">
    <property type="protein sequence ID" value="KAK1265319.1"/>
    <property type="molecule type" value="Genomic_DNA"/>
</dbReference>
<reference evidence="1" key="1">
    <citation type="journal article" date="2023" name="Nat. Commun.">
        <title>Diploid and tetraploid genomes of Acorus and the evolution of monocots.</title>
        <authorList>
            <person name="Ma L."/>
            <person name="Liu K.W."/>
            <person name="Li Z."/>
            <person name="Hsiao Y.Y."/>
            <person name="Qi Y."/>
            <person name="Fu T."/>
            <person name="Tang G.D."/>
            <person name="Zhang D."/>
            <person name="Sun W.H."/>
            <person name="Liu D.K."/>
            <person name="Li Y."/>
            <person name="Chen G.Z."/>
            <person name="Liu X.D."/>
            <person name="Liao X.Y."/>
            <person name="Jiang Y.T."/>
            <person name="Yu X."/>
            <person name="Hao Y."/>
            <person name="Huang J."/>
            <person name="Zhao X.W."/>
            <person name="Ke S."/>
            <person name="Chen Y.Y."/>
            <person name="Wu W.L."/>
            <person name="Hsu J.L."/>
            <person name="Lin Y.F."/>
            <person name="Huang M.D."/>
            <person name="Li C.Y."/>
            <person name="Huang L."/>
            <person name="Wang Z.W."/>
            <person name="Zhao X."/>
            <person name="Zhong W.Y."/>
            <person name="Peng D.H."/>
            <person name="Ahmad S."/>
            <person name="Lan S."/>
            <person name="Zhang J.S."/>
            <person name="Tsai W.C."/>
            <person name="Van de Peer Y."/>
            <person name="Liu Z.J."/>
        </authorList>
    </citation>
    <scope>NUCLEOTIDE SEQUENCE</scope>
    <source>
        <strain evidence="1">SCP</strain>
    </source>
</reference>
<keyword evidence="2" id="KW-1185">Reference proteome</keyword>
<gene>
    <name evidence="1" type="ORF">QJS04_geneDACA016147</name>
</gene>
<sequence>MQQETQRRCWSPQFGRQQYSTPKQVEMEVAGILSQAKCQLVEARYCCGGELSNRFPSPSRLSRIWSDILHLTEPILSAFGWTVGNSSSVLFWHDIWLGECALKDRYASLF</sequence>
<organism evidence="1 2">
    <name type="scientific">Acorus gramineus</name>
    <name type="common">Dwarf sweet flag</name>
    <dbReference type="NCBI Taxonomy" id="55184"/>
    <lineage>
        <taxon>Eukaryota</taxon>
        <taxon>Viridiplantae</taxon>
        <taxon>Streptophyta</taxon>
        <taxon>Embryophyta</taxon>
        <taxon>Tracheophyta</taxon>
        <taxon>Spermatophyta</taxon>
        <taxon>Magnoliopsida</taxon>
        <taxon>Liliopsida</taxon>
        <taxon>Acoraceae</taxon>
        <taxon>Acorus</taxon>
    </lineage>
</organism>